<evidence type="ECO:0000313" key="9">
    <source>
        <dbReference type="EMBL" id="CAJ1382197.1"/>
    </source>
</evidence>
<dbReference type="EC" id="2.3.1.225" evidence="7"/>
<feature type="transmembrane region" description="Helical" evidence="7">
    <location>
        <begin position="81"/>
        <end position="98"/>
    </location>
</feature>
<proteinExistence type="inferred from homology"/>
<protein>
    <recommendedName>
        <fullName evidence="7">Palmitoyltransferase</fullName>
        <ecNumber evidence="7">2.3.1.225</ecNumber>
    </recommendedName>
</protein>
<feature type="transmembrane region" description="Helical" evidence="7">
    <location>
        <begin position="203"/>
        <end position="230"/>
    </location>
</feature>
<dbReference type="PANTHER" id="PTHR22883:SF445">
    <property type="entry name" value="PALMITOYLTRANSFERASE"/>
    <property type="match status" value="1"/>
</dbReference>
<sequence>MSVFYATIIAYVVLGGVGVGVFLWGKEHGNSIFDRLYRMICMYLPALLKKGLEKCFGKRAPACLDAAWVYVCYTNNPLVQLFYLLVVVGGYATFVAYSHPHLPNRYIGNIHKYLGFCIFALCLAVWWRACTTDPGTVTAENVDKLCEVWEWDEQIFHMARCNTCDLVKPARSKHCSLCNRCVVRFDHHCIWINNCVGVGNHRYFLAFLGLHLVICFYGFGLTATILWNIVVSKDLLSAVFVRPDTQERFTATKLMVGQYLLATEGMVVFISVLCFIMGIVLFGFFGWHLYLVKAGTTTNELSKWSYLKMCLKHEGQEGQEKIRLLSNEYNQGCWANFREVLFPIQVQNLGAGKAAKAGAAQESKTKKKAKKSN</sequence>
<keyword evidence="3 7" id="KW-0812">Transmembrane</keyword>
<evidence type="ECO:0000256" key="2">
    <source>
        <dbReference type="ARBA" id="ARBA00022679"/>
    </source>
</evidence>
<keyword evidence="6 7" id="KW-0012">Acyltransferase</keyword>
<dbReference type="InterPro" id="IPR039859">
    <property type="entry name" value="PFA4/ZDH16/20/ERF2-like"/>
</dbReference>
<dbReference type="InterPro" id="IPR001594">
    <property type="entry name" value="Palmitoyltrfase_DHHC"/>
</dbReference>
<evidence type="ECO:0000256" key="6">
    <source>
        <dbReference type="ARBA" id="ARBA00023315"/>
    </source>
</evidence>
<organism evidence="9 10">
    <name type="scientific">Effrenium voratum</name>
    <dbReference type="NCBI Taxonomy" id="2562239"/>
    <lineage>
        <taxon>Eukaryota</taxon>
        <taxon>Sar</taxon>
        <taxon>Alveolata</taxon>
        <taxon>Dinophyceae</taxon>
        <taxon>Suessiales</taxon>
        <taxon>Symbiodiniaceae</taxon>
        <taxon>Effrenium</taxon>
    </lineage>
</organism>
<feature type="transmembrane region" description="Helical" evidence="7">
    <location>
        <begin position="110"/>
        <end position="127"/>
    </location>
</feature>
<dbReference type="EMBL" id="CAUJNA010000880">
    <property type="protein sequence ID" value="CAJ1382197.1"/>
    <property type="molecule type" value="Genomic_DNA"/>
</dbReference>
<comment type="similarity">
    <text evidence="7">Belongs to the DHHC palmitoyltransferase family.</text>
</comment>
<evidence type="ECO:0000313" key="10">
    <source>
        <dbReference type="Proteomes" id="UP001178507"/>
    </source>
</evidence>
<evidence type="ECO:0000256" key="3">
    <source>
        <dbReference type="ARBA" id="ARBA00022692"/>
    </source>
</evidence>
<comment type="caution">
    <text evidence="9">The sequence shown here is derived from an EMBL/GenBank/DDBJ whole genome shotgun (WGS) entry which is preliminary data.</text>
</comment>
<name>A0AA36I6Z5_9DINO</name>
<accession>A0AA36I6Z5</accession>
<reference evidence="9" key="1">
    <citation type="submission" date="2023-08" db="EMBL/GenBank/DDBJ databases">
        <authorList>
            <person name="Chen Y."/>
            <person name="Shah S."/>
            <person name="Dougan E. K."/>
            <person name="Thang M."/>
            <person name="Chan C."/>
        </authorList>
    </citation>
    <scope>NUCLEOTIDE SEQUENCE</scope>
</reference>
<comment type="catalytic activity">
    <reaction evidence="7">
        <text>L-cysteinyl-[protein] + hexadecanoyl-CoA = S-hexadecanoyl-L-cysteinyl-[protein] + CoA</text>
        <dbReference type="Rhea" id="RHEA:36683"/>
        <dbReference type="Rhea" id="RHEA-COMP:10131"/>
        <dbReference type="Rhea" id="RHEA-COMP:11032"/>
        <dbReference type="ChEBI" id="CHEBI:29950"/>
        <dbReference type="ChEBI" id="CHEBI:57287"/>
        <dbReference type="ChEBI" id="CHEBI:57379"/>
        <dbReference type="ChEBI" id="CHEBI:74151"/>
        <dbReference type="EC" id="2.3.1.225"/>
    </reaction>
</comment>
<dbReference type="GO" id="GO:0006612">
    <property type="term" value="P:protein targeting to membrane"/>
    <property type="evidence" value="ECO:0007669"/>
    <property type="project" value="TreeGrafter"/>
</dbReference>
<feature type="transmembrane region" description="Helical" evidence="7">
    <location>
        <begin position="266"/>
        <end position="292"/>
    </location>
</feature>
<keyword evidence="4 7" id="KW-1133">Transmembrane helix</keyword>
<feature type="transmembrane region" description="Helical" evidence="7">
    <location>
        <begin position="6"/>
        <end position="25"/>
    </location>
</feature>
<dbReference type="AlphaFoldDB" id="A0AA36I6Z5"/>
<feature type="domain" description="Palmitoyltransferase DHHC" evidence="8">
    <location>
        <begin position="161"/>
        <end position="304"/>
    </location>
</feature>
<gene>
    <name evidence="9" type="ORF">EVOR1521_LOCUS9630</name>
</gene>
<dbReference type="GO" id="GO:0005783">
    <property type="term" value="C:endoplasmic reticulum"/>
    <property type="evidence" value="ECO:0007669"/>
    <property type="project" value="TreeGrafter"/>
</dbReference>
<keyword evidence="10" id="KW-1185">Reference proteome</keyword>
<keyword evidence="2 7" id="KW-0808">Transferase</keyword>
<evidence type="ECO:0000256" key="4">
    <source>
        <dbReference type="ARBA" id="ARBA00022989"/>
    </source>
</evidence>
<dbReference type="PROSITE" id="PS50216">
    <property type="entry name" value="DHHC"/>
    <property type="match status" value="1"/>
</dbReference>
<dbReference type="SUPFAM" id="SSF161245">
    <property type="entry name" value="Zinc hairpin stack"/>
    <property type="match status" value="1"/>
</dbReference>
<evidence type="ECO:0000256" key="5">
    <source>
        <dbReference type="ARBA" id="ARBA00023136"/>
    </source>
</evidence>
<dbReference type="Pfam" id="PF01529">
    <property type="entry name" value="DHHC"/>
    <property type="match status" value="1"/>
</dbReference>
<dbReference type="GO" id="GO:0016020">
    <property type="term" value="C:membrane"/>
    <property type="evidence" value="ECO:0007669"/>
    <property type="project" value="UniProtKB-SubCell"/>
</dbReference>
<evidence type="ECO:0000256" key="1">
    <source>
        <dbReference type="ARBA" id="ARBA00004141"/>
    </source>
</evidence>
<dbReference type="InterPro" id="IPR037275">
    <property type="entry name" value="Znf_CTCHY_sf"/>
</dbReference>
<evidence type="ECO:0000256" key="7">
    <source>
        <dbReference type="RuleBase" id="RU079119"/>
    </source>
</evidence>
<comment type="subcellular location">
    <subcellularLocation>
        <location evidence="1">Membrane</location>
        <topology evidence="1">Multi-pass membrane protein</topology>
    </subcellularLocation>
</comment>
<keyword evidence="5 7" id="KW-0472">Membrane</keyword>
<dbReference type="GO" id="GO:0005794">
    <property type="term" value="C:Golgi apparatus"/>
    <property type="evidence" value="ECO:0007669"/>
    <property type="project" value="TreeGrafter"/>
</dbReference>
<dbReference type="Proteomes" id="UP001178507">
    <property type="component" value="Unassembled WGS sequence"/>
</dbReference>
<dbReference type="PANTHER" id="PTHR22883">
    <property type="entry name" value="ZINC FINGER DHHC DOMAIN CONTAINING PROTEIN"/>
    <property type="match status" value="1"/>
</dbReference>
<dbReference type="GO" id="GO:0019706">
    <property type="term" value="F:protein-cysteine S-palmitoyltransferase activity"/>
    <property type="evidence" value="ECO:0007669"/>
    <property type="project" value="UniProtKB-EC"/>
</dbReference>
<comment type="domain">
    <text evidence="7">The DHHC domain is required for palmitoyltransferase activity.</text>
</comment>
<evidence type="ECO:0000259" key="8">
    <source>
        <dbReference type="Pfam" id="PF01529"/>
    </source>
</evidence>